<protein>
    <submittedName>
        <fullName evidence="1">Uncharacterized protein</fullName>
    </submittedName>
</protein>
<evidence type="ECO:0000313" key="1">
    <source>
        <dbReference type="EMBL" id="CAK7349347.1"/>
    </source>
</evidence>
<evidence type="ECO:0000313" key="2">
    <source>
        <dbReference type="Proteomes" id="UP001314170"/>
    </source>
</evidence>
<keyword evidence="2" id="KW-1185">Reference proteome</keyword>
<reference evidence="1 2" key="1">
    <citation type="submission" date="2024-01" db="EMBL/GenBank/DDBJ databases">
        <authorList>
            <person name="Waweru B."/>
        </authorList>
    </citation>
    <scope>NUCLEOTIDE SEQUENCE [LARGE SCALE GENOMIC DNA]</scope>
</reference>
<proteinExistence type="predicted"/>
<organism evidence="1 2">
    <name type="scientific">Dovyalis caffra</name>
    <dbReference type="NCBI Taxonomy" id="77055"/>
    <lineage>
        <taxon>Eukaryota</taxon>
        <taxon>Viridiplantae</taxon>
        <taxon>Streptophyta</taxon>
        <taxon>Embryophyta</taxon>
        <taxon>Tracheophyta</taxon>
        <taxon>Spermatophyta</taxon>
        <taxon>Magnoliopsida</taxon>
        <taxon>eudicotyledons</taxon>
        <taxon>Gunneridae</taxon>
        <taxon>Pentapetalae</taxon>
        <taxon>rosids</taxon>
        <taxon>fabids</taxon>
        <taxon>Malpighiales</taxon>
        <taxon>Salicaceae</taxon>
        <taxon>Flacourtieae</taxon>
        <taxon>Dovyalis</taxon>
    </lineage>
</organism>
<dbReference type="Proteomes" id="UP001314170">
    <property type="component" value="Unassembled WGS sequence"/>
</dbReference>
<name>A0AAV1SFZ6_9ROSI</name>
<gene>
    <name evidence="1" type="ORF">DCAF_LOCUS22061</name>
</gene>
<sequence>MEPEDMGKGKVIAAAAAVESETDFADHHFIDHADSEEEFSDSFLCCLAATFPVSEEEKKMGCFSQQFGYKACNTDQQHHHPRDRAHAQDSCSFGNGECCANMQQIESAKSVSMIQATTMSIPNQVCDENCSMIKPDSVEDNSSDDKSNGNCKQSFHPRGLPKVCLEFDHFLEEQFPAEYALRREAVQAKQPHVLLKLVKAVFYLPQRPQERIYHGGLTLAQRFMLELAVILVG</sequence>
<dbReference type="AlphaFoldDB" id="A0AAV1SFZ6"/>
<comment type="caution">
    <text evidence="1">The sequence shown here is derived from an EMBL/GenBank/DDBJ whole genome shotgun (WGS) entry which is preliminary data.</text>
</comment>
<dbReference type="EMBL" id="CAWUPB010001173">
    <property type="protein sequence ID" value="CAK7349347.1"/>
    <property type="molecule type" value="Genomic_DNA"/>
</dbReference>
<accession>A0AAV1SFZ6</accession>